<dbReference type="SUPFAM" id="SSF53474">
    <property type="entry name" value="alpha/beta-Hydrolases"/>
    <property type="match status" value="1"/>
</dbReference>
<dbReference type="PRINTS" id="PR00111">
    <property type="entry name" value="ABHYDROLASE"/>
</dbReference>
<comment type="caution">
    <text evidence="2">The sequence shown here is derived from an EMBL/GenBank/DDBJ whole genome shotgun (WGS) entry which is preliminary data.</text>
</comment>
<gene>
    <name evidence="2" type="ORF">GCM10011531_21310</name>
</gene>
<reference evidence="2 3" key="1">
    <citation type="journal article" date="2014" name="Int. J. Syst. Evol. Microbiol.">
        <title>Complete genome sequence of Corynebacterium casei LMG S-19264T (=DSM 44701T), isolated from a smear-ripened cheese.</title>
        <authorList>
            <consortium name="US DOE Joint Genome Institute (JGI-PGF)"/>
            <person name="Walter F."/>
            <person name="Albersmeier A."/>
            <person name="Kalinowski J."/>
            <person name="Ruckert C."/>
        </authorList>
    </citation>
    <scope>NUCLEOTIDE SEQUENCE [LARGE SCALE GENOMIC DNA]</scope>
    <source>
        <strain evidence="2 3">CGMCC 1.15295</strain>
    </source>
</reference>
<keyword evidence="3" id="KW-1185">Reference proteome</keyword>
<dbReference type="InterPro" id="IPR029058">
    <property type="entry name" value="AB_hydrolase_fold"/>
</dbReference>
<dbReference type="Pfam" id="PF00561">
    <property type="entry name" value="Abhydrolase_1"/>
    <property type="match status" value="1"/>
</dbReference>
<dbReference type="Proteomes" id="UP000598120">
    <property type="component" value="Unassembled WGS sequence"/>
</dbReference>
<dbReference type="PANTHER" id="PTHR43798">
    <property type="entry name" value="MONOACYLGLYCEROL LIPASE"/>
    <property type="match status" value="1"/>
</dbReference>
<sequence length="258" mass="29314">MILEHKGINIFYTDEGKGEAIVLLHGFLENSSMWQYLIPDLVEKNRVITVDLLGHGQTGCLGYIHTMEMMAEAVNKVLSFLKIDKSVFIGHSMGGYVALAFIELYPDKVNKLCLMNSTAIADSKEKQLNRDRAILSVKSNHKTFISMSIANLFRPKNRLVFKDEIKLIKEEALQMPLQGIIAALEGMKIRKNRELILQNRSLKKMMIIGSKDPVLEYNTLIKQTTGTDVKVVEFPDGHMSHIENTKDLSYNINQFIEK</sequence>
<evidence type="ECO:0000313" key="2">
    <source>
        <dbReference type="EMBL" id="GFZ89492.1"/>
    </source>
</evidence>
<dbReference type="Gene3D" id="3.40.50.1820">
    <property type="entry name" value="alpha/beta hydrolase"/>
    <property type="match status" value="1"/>
</dbReference>
<dbReference type="InterPro" id="IPR050266">
    <property type="entry name" value="AB_hydrolase_sf"/>
</dbReference>
<dbReference type="InterPro" id="IPR000073">
    <property type="entry name" value="AB_hydrolase_1"/>
</dbReference>
<evidence type="ECO:0000259" key="1">
    <source>
        <dbReference type="Pfam" id="PF00561"/>
    </source>
</evidence>
<dbReference type="AlphaFoldDB" id="A0A8J2TR95"/>
<evidence type="ECO:0000313" key="3">
    <source>
        <dbReference type="Proteomes" id="UP000598120"/>
    </source>
</evidence>
<name>A0A8J2TR95_9FLAO</name>
<accession>A0A8J2TR95</accession>
<organism evidence="2 3">
    <name type="scientific">Aquaticitalea lipolytica</name>
    <dbReference type="NCBI Taxonomy" id="1247562"/>
    <lineage>
        <taxon>Bacteria</taxon>
        <taxon>Pseudomonadati</taxon>
        <taxon>Bacteroidota</taxon>
        <taxon>Flavobacteriia</taxon>
        <taxon>Flavobacteriales</taxon>
        <taxon>Flavobacteriaceae</taxon>
        <taxon>Aquaticitalea</taxon>
    </lineage>
</organism>
<feature type="domain" description="AB hydrolase-1" evidence="1">
    <location>
        <begin position="20"/>
        <end position="244"/>
    </location>
</feature>
<dbReference type="GO" id="GO:0016787">
    <property type="term" value="F:hydrolase activity"/>
    <property type="evidence" value="ECO:0007669"/>
    <property type="project" value="UniProtKB-KW"/>
</dbReference>
<dbReference type="EMBL" id="BMIC01000004">
    <property type="protein sequence ID" value="GFZ89492.1"/>
    <property type="molecule type" value="Genomic_DNA"/>
</dbReference>
<proteinExistence type="predicted"/>
<protein>
    <submittedName>
        <fullName evidence="2">Alpha/beta hydrolase</fullName>
    </submittedName>
</protein>
<dbReference type="RefSeq" id="WP_188606365.1">
    <property type="nucleotide sequence ID" value="NZ_BMIC01000004.1"/>
</dbReference>
<keyword evidence="2" id="KW-0378">Hydrolase</keyword>